<proteinExistence type="predicted"/>
<dbReference type="RefSeq" id="WP_289964200.1">
    <property type="nucleotide sequence ID" value="NZ_JAUEOZ010000003.1"/>
</dbReference>
<evidence type="ECO:0000313" key="1">
    <source>
        <dbReference type="EMBL" id="MDN2483999.1"/>
    </source>
</evidence>
<keyword evidence="2" id="KW-1185">Reference proteome</keyword>
<comment type="caution">
    <text evidence="1">The sequence shown here is derived from an EMBL/GenBank/DDBJ whole genome shotgun (WGS) entry which is preliminary data.</text>
</comment>
<gene>
    <name evidence="1" type="ORF">QWJ08_21825</name>
</gene>
<organism evidence="1 2">
    <name type="scientific">Vibrio agarivorans</name>
    <dbReference type="NCBI Taxonomy" id="153622"/>
    <lineage>
        <taxon>Bacteria</taxon>
        <taxon>Pseudomonadati</taxon>
        <taxon>Pseudomonadota</taxon>
        <taxon>Gammaproteobacteria</taxon>
        <taxon>Vibrionales</taxon>
        <taxon>Vibrionaceae</taxon>
        <taxon>Vibrio</taxon>
    </lineage>
</organism>
<evidence type="ECO:0000313" key="2">
    <source>
        <dbReference type="Proteomes" id="UP001169719"/>
    </source>
</evidence>
<dbReference type="Proteomes" id="UP001169719">
    <property type="component" value="Unassembled WGS sequence"/>
</dbReference>
<reference evidence="1" key="1">
    <citation type="submission" date="2024-05" db="EMBL/GenBank/DDBJ databases">
        <title>Genome Sequences of Four Agar- Degrading Marine Bacteria.</title>
        <authorList>
            <person name="Phillips E.K."/>
            <person name="Shaffer J.C."/>
            <person name="Henson M.W."/>
            <person name="Temperton B."/>
            <person name="Thrash C.J."/>
            <person name="Martin M.O."/>
        </authorList>
    </citation>
    <scope>NUCLEOTIDE SEQUENCE</scope>
    <source>
        <strain evidence="1">EKP203</strain>
    </source>
</reference>
<sequence length="150" mass="17585">MQYIEDMIKKEQWLAKDRFKFTDGQGVKVGSNIFDQYKFQVCKFTLFESLLCRLDNHSLCKAFDHFEANRLRVAFNDHFNKTQTPLYAVEQVVYLYLETLLLERAKRDSSHDIPSVRSEVAMYARMFPNMDSNVLTSEFAKSEVKISTTS</sequence>
<protein>
    <submittedName>
        <fullName evidence="1">Uncharacterized protein</fullName>
    </submittedName>
</protein>
<dbReference type="EMBL" id="JAUEOZ010000003">
    <property type="protein sequence ID" value="MDN2483999.1"/>
    <property type="molecule type" value="Genomic_DNA"/>
</dbReference>
<accession>A0ABT7Y7J3</accession>
<name>A0ABT7Y7J3_9VIBR</name>